<dbReference type="RefSeq" id="WP_173569011.1">
    <property type="nucleotide sequence ID" value="NZ_WOSY01000003.1"/>
</dbReference>
<evidence type="ECO:0000256" key="8">
    <source>
        <dbReference type="RuleBase" id="RU003793"/>
    </source>
</evidence>
<dbReference type="EC" id="2.1.1.-" evidence="9"/>
<gene>
    <name evidence="13" type="ORF">GOB81_03510</name>
</gene>
<evidence type="ECO:0000259" key="11">
    <source>
        <dbReference type="Pfam" id="PF01478"/>
    </source>
</evidence>
<keyword evidence="6 10" id="KW-1133">Transmembrane helix</keyword>
<dbReference type="EMBL" id="WOSY01000003">
    <property type="protein sequence ID" value="NHN87699.1"/>
    <property type="molecule type" value="Genomic_DNA"/>
</dbReference>
<comment type="subcellular location">
    <subcellularLocation>
        <location evidence="1">Cell inner membrane</location>
        <topology evidence="1">Multi-pass membrane protein</topology>
    </subcellularLocation>
    <subcellularLocation>
        <location evidence="9">Cell membrane</location>
        <topology evidence="9">Multi-pass membrane protein</topology>
    </subcellularLocation>
</comment>
<feature type="transmembrane region" description="Helical" evidence="10">
    <location>
        <begin position="72"/>
        <end position="95"/>
    </location>
</feature>
<proteinExistence type="inferred from homology"/>
<feature type="transmembrane region" description="Helical" evidence="10">
    <location>
        <begin position="238"/>
        <end position="260"/>
    </location>
</feature>
<comment type="caution">
    <text evidence="13">The sequence shown here is derived from an EMBL/GenBank/DDBJ whole genome shotgun (WGS) entry which is preliminary data.</text>
</comment>
<dbReference type="EC" id="3.4.23.43" evidence="9"/>
<organism evidence="13 14">
    <name type="scientific">Acetobacter conturbans</name>
    <dbReference type="NCBI Taxonomy" id="1737472"/>
    <lineage>
        <taxon>Bacteria</taxon>
        <taxon>Pseudomonadati</taxon>
        <taxon>Pseudomonadota</taxon>
        <taxon>Alphaproteobacteria</taxon>
        <taxon>Acetobacterales</taxon>
        <taxon>Acetobacteraceae</taxon>
        <taxon>Acetobacter</taxon>
    </lineage>
</organism>
<reference evidence="13 14" key="1">
    <citation type="journal article" date="2020" name="Int. J. Syst. Evol. Microbiol.">
        <title>Novel acetic acid bacteria from cider fermentations: Acetobacter conturbans sp. nov. and Acetobacter fallax sp. nov.</title>
        <authorList>
            <person name="Sombolestani A.S."/>
            <person name="Cleenwerck I."/>
            <person name="Cnockaert M."/>
            <person name="Borremans W."/>
            <person name="Wieme A.D."/>
            <person name="De Vuyst L."/>
            <person name="Vandamme P."/>
        </authorList>
    </citation>
    <scope>NUCLEOTIDE SEQUENCE [LARGE SCALE GENOMIC DNA]</scope>
    <source>
        <strain evidence="13 14">LMG 1627</strain>
    </source>
</reference>
<evidence type="ECO:0000259" key="12">
    <source>
        <dbReference type="Pfam" id="PF06750"/>
    </source>
</evidence>
<sequence>MTDTGFLIPFLAAPFVGSFLGVLIRRIPRGEPFAGGRSRCESCHSVLGIPDLVPVLSWLALKGRCRHCRAPIAIQHVLVELAACAVPVITLLAYALVSVVHGLPPFSGLPEPLTFLFDCILGWGFLALCWIDILCFRLPDVLTLPLVLIGLCEGLWEGGMDGGYDRALGAATGWGLLAFVGWAYRRLRGRVGIGGGDAKLLAAAGAWTGVAAIPTILVLASCVGIAQAVTMLVRQRRLSMTLAIPFGPPLAIATWIVRIISQSG</sequence>
<keyword evidence="9" id="KW-0511">Multifunctional enzyme</keyword>
<dbReference type="PANTHER" id="PTHR30487">
    <property type="entry name" value="TYPE 4 PREPILIN-LIKE PROTEINS LEADER PEPTIDE-PROCESSING ENZYME"/>
    <property type="match status" value="1"/>
</dbReference>
<feature type="transmembrane region" description="Helical" evidence="10">
    <location>
        <begin position="204"/>
        <end position="226"/>
    </location>
</feature>
<dbReference type="InterPro" id="IPR014032">
    <property type="entry name" value="Peptidase_A24A_bac"/>
</dbReference>
<feature type="transmembrane region" description="Helical" evidence="10">
    <location>
        <begin position="6"/>
        <end position="24"/>
    </location>
</feature>
<keyword evidence="9" id="KW-0808">Transferase</keyword>
<keyword evidence="5 9" id="KW-0812">Transmembrane</keyword>
<feature type="domain" description="Prepilin peptidase A24 N-terminal" evidence="12">
    <location>
        <begin position="15"/>
        <end position="91"/>
    </location>
</feature>
<keyword evidence="9" id="KW-0645">Protease</keyword>
<evidence type="ECO:0000256" key="3">
    <source>
        <dbReference type="ARBA" id="ARBA00022475"/>
    </source>
</evidence>
<dbReference type="PRINTS" id="PR00864">
    <property type="entry name" value="PREPILNPTASE"/>
</dbReference>
<evidence type="ECO:0000256" key="10">
    <source>
        <dbReference type="SAM" id="Phobius"/>
    </source>
</evidence>
<evidence type="ECO:0000256" key="7">
    <source>
        <dbReference type="ARBA" id="ARBA00023136"/>
    </source>
</evidence>
<dbReference type="InterPro" id="IPR050882">
    <property type="entry name" value="Prepilin_peptidase/N-MTase"/>
</dbReference>
<keyword evidence="3" id="KW-1003">Cell membrane</keyword>
<name>A0ABX0K1V7_9PROT</name>
<dbReference type="Proteomes" id="UP000631653">
    <property type="component" value="Unassembled WGS sequence"/>
</dbReference>
<feature type="transmembrane region" description="Helical" evidence="10">
    <location>
        <begin position="167"/>
        <end position="184"/>
    </location>
</feature>
<evidence type="ECO:0000256" key="6">
    <source>
        <dbReference type="ARBA" id="ARBA00022989"/>
    </source>
</evidence>
<evidence type="ECO:0000313" key="14">
    <source>
        <dbReference type="Proteomes" id="UP000631653"/>
    </source>
</evidence>
<comment type="function">
    <text evidence="9">Plays an essential role in type IV pili and type II pseudopili formation by proteolytically removing the leader sequence from substrate proteins and subsequently monomethylating the alpha-amino group of the newly exposed N-terminal phenylalanine.</text>
</comment>
<keyword evidence="14" id="KW-1185">Reference proteome</keyword>
<feature type="domain" description="Prepilin type IV endopeptidase peptidase" evidence="11">
    <location>
        <begin position="119"/>
        <end position="226"/>
    </location>
</feature>
<keyword evidence="7 10" id="KW-0472">Membrane</keyword>
<keyword evidence="4" id="KW-0997">Cell inner membrane</keyword>
<evidence type="ECO:0000256" key="9">
    <source>
        <dbReference type="RuleBase" id="RU003794"/>
    </source>
</evidence>
<feature type="transmembrane region" description="Helical" evidence="10">
    <location>
        <begin position="115"/>
        <end position="136"/>
    </location>
</feature>
<keyword evidence="9" id="KW-0489">Methyltransferase</keyword>
<evidence type="ECO:0000256" key="5">
    <source>
        <dbReference type="ARBA" id="ARBA00022692"/>
    </source>
</evidence>
<dbReference type="PANTHER" id="PTHR30487:SF0">
    <property type="entry name" value="PREPILIN LEADER PEPTIDASE_N-METHYLTRANSFERASE-RELATED"/>
    <property type="match status" value="1"/>
</dbReference>
<keyword evidence="9" id="KW-0378">Hydrolase</keyword>
<evidence type="ECO:0000313" key="13">
    <source>
        <dbReference type="EMBL" id="NHN87699.1"/>
    </source>
</evidence>
<dbReference type="Pfam" id="PF06750">
    <property type="entry name" value="A24_N_bact"/>
    <property type="match status" value="1"/>
</dbReference>
<dbReference type="InterPro" id="IPR010627">
    <property type="entry name" value="Prepilin_pept_A24_N"/>
</dbReference>
<dbReference type="Pfam" id="PF01478">
    <property type="entry name" value="Peptidase_A24"/>
    <property type="match status" value="1"/>
</dbReference>
<evidence type="ECO:0000256" key="4">
    <source>
        <dbReference type="ARBA" id="ARBA00022519"/>
    </source>
</evidence>
<accession>A0ABX0K1V7</accession>
<comment type="similarity">
    <text evidence="2 8">Belongs to the peptidase A24 family.</text>
</comment>
<protein>
    <recommendedName>
        <fullName evidence="9">Prepilin leader peptidase/N-methyltransferase</fullName>
        <ecNumber evidence="9">2.1.1.-</ecNumber>
        <ecNumber evidence="9">3.4.23.43</ecNumber>
    </recommendedName>
</protein>
<evidence type="ECO:0000256" key="1">
    <source>
        <dbReference type="ARBA" id="ARBA00004429"/>
    </source>
</evidence>
<dbReference type="Gene3D" id="1.20.120.1220">
    <property type="match status" value="1"/>
</dbReference>
<dbReference type="InterPro" id="IPR000045">
    <property type="entry name" value="Prepilin_IV_endopep_pep"/>
</dbReference>
<comment type="catalytic activity">
    <reaction evidence="9">
        <text>Typically cleaves a -Gly-|-Phe- bond to release an N-terminal, basic peptide of 5-8 residues from type IV prepilin, and then N-methylates the new N-terminal amino group, the methyl donor being S-adenosyl-L-methionine.</text>
        <dbReference type="EC" id="3.4.23.43"/>
    </reaction>
</comment>
<evidence type="ECO:0000256" key="2">
    <source>
        <dbReference type="ARBA" id="ARBA00005801"/>
    </source>
</evidence>